<dbReference type="AlphaFoldDB" id="A0A2R5EQD8"/>
<name>A0A2R5EQD8_9BACL</name>
<evidence type="ECO:0000313" key="2">
    <source>
        <dbReference type="EMBL" id="GBG05614.1"/>
    </source>
</evidence>
<organism evidence="2 3">
    <name type="scientific">Paenibacillus agaridevorans</name>
    <dbReference type="NCBI Taxonomy" id="171404"/>
    <lineage>
        <taxon>Bacteria</taxon>
        <taxon>Bacillati</taxon>
        <taxon>Bacillota</taxon>
        <taxon>Bacilli</taxon>
        <taxon>Bacillales</taxon>
        <taxon>Paenibacillaceae</taxon>
        <taxon>Paenibacillus</taxon>
    </lineage>
</organism>
<protein>
    <recommendedName>
        <fullName evidence="1">DUF6259 domain-containing protein</fullName>
    </recommendedName>
</protein>
<dbReference type="EMBL" id="BDQX01000011">
    <property type="protein sequence ID" value="GBG05614.1"/>
    <property type="molecule type" value="Genomic_DNA"/>
</dbReference>
<proteinExistence type="predicted"/>
<evidence type="ECO:0000313" key="3">
    <source>
        <dbReference type="Proteomes" id="UP000245202"/>
    </source>
</evidence>
<dbReference type="InterPro" id="IPR046226">
    <property type="entry name" value="DUF6259"/>
</dbReference>
<gene>
    <name evidence="2" type="ORF">PAT3040_00098</name>
</gene>
<feature type="domain" description="DUF6259" evidence="1">
    <location>
        <begin position="234"/>
        <end position="549"/>
    </location>
</feature>
<dbReference type="RefSeq" id="WP_108991088.1">
    <property type="nucleotide sequence ID" value="NZ_BDQX01000011.1"/>
</dbReference>
<keyword evidence="3" id="KW-1185">Reference proteome</keyword>
<evidence type="ECO:0000259" key="1">
    <source>
        <dbReference type="Pfam" id="PF19773"/>
    </source>
</evidence>
<sequence>MFIGNSKMAIRLDENNGSIISLKSGMTELTGVSARSIPLFALRFRDAEGKILLLSAHEAGRFEMMHKESDNENSLELVYAEVGEMGATVHVSVRLPHGDNRSYWRLEVEHQTELTLEWIDFPGLTVENGLTGPEGKSRLLWPGNEGVLVDRLDIRDANKWIAYQEAEYPSRSIASIYPSAVPTQFMAYYNEHAGLYMGAHDDQGHVKLIDYYGLEGDIRLQFRLYPASEGPGLYRMDYDMVLAVFEGDWHDAAAIYRSWYLSESSARPTALASRPGLPEWYEDSPVVVTYPVRGTQDLDNMEPNDYFPYVQALPCLEQLANAFDSRVMALLMHWEGTAPWAPPYVWPPYGGEELLAEFANGLHAKGNLLGLYCSGIGWTEQSHLVQSYNKKEQFDEQQLASVMCLSPEGTLPYSAICTGQRSGYDLCPSQPFVSETVLNETERMIAGHCDYIQYFDQNHGGNSYFCYSREHGHAPAPGRWQVEAMKHLITRMNEASEKAGRKVLFGCESAAAEPFIEGLLFNDLRFNINYTIGQPVPLYAYVYHEFINNFMGNQNPTQAIVDYEHSPENLLYRLAYSFHAGDMLTIVLKDKGEITWSWGTEWNVTAPDQESVITFVRTANAWRRGAGKAYLFSGRMEKPNELKNVAQLDIVMLNGRRLTVPSVLTSKWSAQDGDQAQLVINYATESSETDVVLPKLAGAVLTVVEDASGERIRKAKVSADGLLRLKLAPLQTVMIVFPKSTSSSLPDH</sequence>
<dbReference type="Pfam" id="PF19773">
    <property type="entry name" value="DUF6259"/>
    <property type="match status" value="1"/>
</dbReference>
<accession>A0A2R5EQD8</accession>
<reference evidence="2 3" key="1">
    <citation type="submission" date="2017-08" db="EMBL/GenBank/DDBJ databases">
        <title>Substantial Increase in Enzyme Production by Combined Drug-Resistance Mutations in Paenibacillus agaridevorans.</title>
        <authorList>
            <person name="Tanaka Y."/>
            <person name="Funane K."/>
            <person name="Hosaka T."/>
            <person name="Shiwa Y."/>
            <person name="Fujita N."/>
            <person name="Miyazaki T."/>
            <person name="Yoshikawa H."/>
            <person name="Murakami K."/>
            <person name="Kasahara K."/>
            <person name="Inaoka T."/>
            <person name="Hiraga Y."/>
            <person name="Ochi K."/>
        </authorList>
    </citation>
    <scope>NUCLEOTIDE SEQUENCE [LARGE SCALE GENOMIC DNA]</scope>
    <source>
        <strain evidence="2 3">T-3040</strain>
    </source>
</reference>
<dbReference type="Proteomes" id="UP000245202">
    <property type="component" value="Unassembled WGS sequence"/>
</dbReference>
<comment type="caution">
    <text evidence="2">The sequence shown here is derived from an EMBL/GenBank/DDBJ whole genome shotgun (WGS) entry which is preliminary data.</text>
</comment>